<feature type="domain" description="RNA polymerase sigma-70 region 2" evidence="7">
    <location>
        <begin position="19"/>
        <end position="88"/>
    </location>
</feature>
<feature type="DNA-binding region" description="H-T-H motif" evidence="6">
    <location>
        <begin position="180"/>
        <end position="199"/>
    </location>
</feature>
<evidence type="ECO:0000313" key="8">
    <source>
        <dbReference type="EMBL" id="MBC5629437.1"/>
    </source>
</evidence>
<evidence type="ECO:0000256" key="2">
    <source>
        <dbReference type="ARBA" id="ARBA00023015"/>
    </source>
</evidence>
<evidence type="ECO:0000256" key="3">
    <source>
        <dbReference type="ARBA" id="ARBA00023082"/>
    </source>
</evidence>
<dbReference type="InterPro" id="IPR014244">
    <property type="entry name" value="RNA_pol_sigma-I"/>
</dbReference>
<protein>
    <recommendedName>
        <fullName evidence="6">RNA polymerase sigma factor SigI</fullName>
    </recommendedName>
</protein>
<keyword evidence="9" id="KW-1185">Reference proteome</keyword>
<evidence type="ECO:0000256" key="1">
    <source>
        <dbReference type="ARBA" id="ARBA00022490"/>
    </source>
</evidence>
<keyword evidence="5 6" id="KW-0804">Transcription</keyword>
<comment type="function">
    <text evidence="6">Sigma factors are initiation factors that promote the attachment of RNA polymerase to specific initiation sites and are then released.</text>
</comment>
<reference evidence="8 9" key="1">
    <citation type="submission" date="2020-08" db="EMBL/GenBank/DDBJ databases">
        <title>Genome public.</title>
        <authorList>
            <person name="Liu C."/>
            <person name="Sun Q."/>
        </authorList>
    </citation>
    <scope>NUCLEOTIDE SEQUENCE [LARGE SCALE GENOMIC DNA]</scope>
    <source>
        <strain evidence="8 9">NSJ-6</strain>
    </source>
</reference>
<keyword evidence="2 6" id="KW-0805">Transcription regulation</keyword>
<comment type="caution">
    <text evidence="8">The sequence shown here is derived from an EMBL/GenBank/DDBJ whole genome shotgun (WGS) entry which is preliminary data.</text>
</comment>
<organism evidence="8 9">
    <name type="scientific">Clostridium hominis</name>
    <dbReference type="NCBI Taxonomy" id="2763036"/>
    <lineage>
        <taxon>Bacteria</taxon>
        <taxon>Bacillati</taxon>
        <taxon>Bacillota</taxon>
        <taxon>Clostridia</taxon>
        <taxon>Eubacteriales</taxon>
        <taxon>Clostridiaceae</taxon>
        <taxon>Clostridium</taxon>
    </lineage>
</organism>
<dbReference type="PIRSF" id="PIRSF038953">
    <property type="entry name" value="SigI"/>
    <property type="match status" value="1"/>
</dbReference>
<dbReference type="RefSeq" id="WP_032117886.1">
    <property type="nucleotide sequence ID" value="NZ_JACOOO010000022.1"/>
</dbReference>
<dbReference type="InterPro" id="IPR007627">
    <property type="entry name" value="RNA_pol_sigma70_r2"/>
</dbReference>
<dbReference type="Gene3D" id="1.10.1740.10">
    <property type="match status" value="1"/>
</dbReference>
<dbReference type="NCBIfam" id="TIGR02937">
    <property type="entry name" value="sigma70-ECF"/>
    <property type="match status" value="1"/>
</dbReference>
<sequence length="221" mass="25542">MEFAEENINDIKNKSIDKLIQDYMAFIVKTVSSITGRYVSVENDDELSIALIAFKEAIDKYEESRGSFSAFAKLVISSRVKNYLIKENKNNKVESIEALKEKGIDISEVAETVVEESDELSNEIGKLKEEIEAFGFTFEDLVDEAPKHEDTRRNAIELSEKVSKEKSLTSFMYEKRRLPIKQISVKFSVTEKVIKRSKKFIISVVIIIDKNFRNLRLWIKR</sequence>
<keyword evidence="4 6" id="KW-0238">DNA-binding</keyword>
<keyword evidence="6" id="KW-0346">Stress response</keyword>
<dbReference type="InterPro" id="IPR014284">
    <property type="entry name" value="RNA_pol_sigma-70_dom"/>
</dbReference>
<comment type="subcellular location">
    <subcellularLocation>
        <location evidence="6">Cytoplasm</location>
    </subcellularLocation>
</comment>
<evidence type="ECO:0000256" key="4">
    <source>
        <dbReference type="ARBA" id="ARBA00023125"/>
    </source>
</evidence>
<dbReference type="Pfam" id="PF04542">
    <property type="entry name" value="Sigma70_r2"/>
    <property type="match status" value="1"/>
</dbReference>
<comment type="activity regulation">
    <text evidence="6">Negatively regulated by the anti-sigma-I factor RsgI.</text>
</comment>
<evidence type="ECO:0000256" key="5">
    <source>
        <dbReference type="ARBA" id="ARBA00023163"/>
    </source>
</evidence>
<keyword evidence="1 6" id="KW-0963">Cytoplasm</keyword>
<feature type="short sequence motif" description="Polymerase core binding" evidence="6">
    <location>
        <begin position="45"/>
        <end position="58"/>
    </location>
</feature>
<dbReference type="SUPFAM" id="SSF88946">
    <property type="entry name" value="Sigma2 domain of RNA polymerase sigma factors"/>
    <property type="match status" value="1"/>
</dbReference>
<comment type="subunit">
    <text evidence="6">Interacts with RsgI.</text>
</comment>
<accession>A0ABR7DDL1</accession>
<dbReference type="InterPro" id="IPR013325">
    <property type="entry name" value="RNA_pol_sigma_r2"/>
</dbReference>
<evidence type="ECO:0000256" key="6">
    <source>
        <dbReference type="HAMAP-Rule" id="MF_02064"/>
    </source>
</evidence>
<dbReference type="Proteomes" id="UP000596929">
    <property type="component" value="Unassembled WGS sequence"/>
</dbReference>
<evidence type="ECO:0000313" key="9">
    <source>
        <dbReference type="Proteomes" id="UP000596929"/>
    </source>
</evidence>
<comment type="similarity">
    <text evidence="6">Belongs to the sigma-70 factor family. SigI subfamily.</text>
</comment>
<keyword evidence="3 6" id="KW-0731">Sigma factor</keyword>
<gene>
    <name evidence="6" type="primary">sigI</name>
    <name evidence="8" type="ORF">H8S20_11105</name>
</gene>
<proteinExistence type="inferred from homology"/>
<dbReference type="EMBL" id="JACOOO010000022">
    <property type="protein sequence ID" value="MBC5629437.1"/>
    <property type="molecule type" value="Genomic_DNA"/>
</dbReference>
<dbReference type="HAMAP" id="MF_02064">
    <property type="entry name" value="Sigma70_SigI"/>
    <property type="match status" value="1"/>
</dbReference>
<name>A0ABR7DDL1_9CLOT</name>
<evidence type="ECO:0000259" key="7">
    <source>
        <dbReference type="Pfam" id="PF04542"/>
    </source>
</evidence>